<name>A0A131ZCK4_RHIAP</name>
<evidence type="ECO:0000313" key="1">
    <source>
        <dbReference type="EMBL" id="JAP88532.1"/>
    </source>
</evidence>
<sequence length="215" mass="24372">AAVTWCEGNETVQAPEAADSAAREVAPAQSKNPFYLFFKRSRTFWTTLGNVTPGDCSWRKAYNLTKDEVNFEVGSNQNPEQECRPVYESYNFGENGNMFSISTDFGFGFFDRMRYSRGDCAVGEKVAWFQEKNNNNKANCTSTDDELHPFVSQPCCYRNDTKRLQKSKLLESMGFDLGPYYCSYGPTYTIYLSSKTSVPSDCLREYEKLAGTKQG</sequence>
<accession>A0A131ZCK4</accession>
<feature type="non-terminal residue" evidence="1">
    <location>
        <position position="215"/>
    </location>
</feature>
<reference evidence="1" key="1">
    <citation type="journal article" date="2016" name="Ticks Tick Borne Dis.">
        <title>De novo assembly and annotation of the salivary gland transcriptome of Rhipicephalus appendiculatus male and female ticks during blood feeding.</title>
        <authorList>
            <person name="de Castro M.H."/>
            <person name="de Klerk D."/>
            <person name="Pienaar R."/>
            <person name="Latif A.A."/>
            <person name="Rees D.J."/>
            <person name="Mans B.J."/>
        </authorList>
    </citation>
    <scope>NUCLEOTIDE SEQUENCE</scope>
    <source>
        <tissue evidence="1">Salivary glands</tissue>
    </source>
</reference>
<protein>
    <recommendedName>
        <fullName evidence="2">Lipocalin</fullName>
    </recommendedName>
</protein>
<evidence type="ECO:0008006" key="2">
    <source>
        <dbReference type="Google" id="ProtNLM"/>
    </source>
</evidence>
<feature type="non-terminal residue" evidence="1">
    <location>
        <position position="1"/>
    </location>
</feature>
<proteinExistence type="predicted"/>
<organism evidence="1">
    <name type="scientific">Rhipicephalus appendiculatus</name>
    <name type="common">Brown ear tick</name>
    <dbReference type="NCBI Taxonomy" id="34631"/>
    <lineage>
        <taxon>Eukaryota</taxon>
        <taxon>Metazoa</taxon>
        <taxon>Ecdysozoa</taxon>
        <taxon>Arthropoda</taxon>
        <taxon>Chelicerata</taxon>
        <taxon>Arachnida</taxon>
        <taxon>Acari</taxon>
        <taxon>Parasitiformes</taxon>
        <taxon>Ixodida</taxon>
        <taxon>Ixodoidea</taxon>
        <taxon>Ixodidae</taxon>
        <taxon>Rhipicephalinae</taxon>
        <taxon>Rhipicephalus</taxon>
        <taxon>Rhipicephalus</taxon>
    </lineage>
</organism>
<dbReference type="AlphaFoldDB" id="A0A131ZCK4"/>
<dbReference type="EMBL" id="GEDV01000025">
    <property type="protein sequence ID" value="JAP88532.1"/>
    <property type="molecule type" value="Transcribed_RNA"/>
</dbReference>